<dbReference type="GO" id="GO:0006281">
    <property type="term" value="P:DNA repair"/>
    <property type="evidence" value="ECO:0007669"/>
    <property type="project" value="UniProtKB-KW"/>
</dbReference>
<keyword evidence="1" id="KW-0347">Helicase</keyword>
<feature type="domain" description="DUF6570" evidence="5">
    <location>
        <begin position="154"/>
        <end position="191"/>
    </location>
</feature>
<evidence type="ECO:0000256" key="1">
    <source>
        <dbReference type="RuleBase" id="RU363044"/>
    </source>
</evidence>
<proteinExistence type="inferred from homology"/>
<comment type="catalytic activity">
    <reaction evidence="1">
        <text>ATP + H2O = ADP + phosphate + H(+)</text>
        <dbReference type="Rhea" id="RHEA:13065"/>
        <dbReference type="ChEBI" id="CHEBI:15377"/>
        <dbReference type="ChEBI" id="CHEBI:15378"/>
        <dbReference type="ChEBI" id="CHEBI:30616"/>
        <dbReference type="ChEBI" id="CHEBI:43474"/>
        <dbReference type="ChEBI" id="CHEBI:456216"/>
        <dbReference type="EC" id="5.6.2.3"/>
    </reaction>
</comment>
<comment type="cofactor">
    <cofactor evidence="1">
        <name>Mg(2+)</name>
        <dbReference type="ChEBI" id="CHEBI:18420"/>
    </cofactor>
</comment>
<dbReference type="GO" id="GO:0000723">
    <property type="term" value="P:telomere maintenance"/>
    <property type="evidence" value="ECO:0007669"/>
    <property type="project" value="InterPro"/>
</dbReference>
<dbReference type="InterPro" id="IPR025476">
    <property type="entry name" value="Helitron_helicase-like"/>
</dbReference>
<dbReference type="GO" id="GO:0043139">
    <property type="term" value="F:5'-3' DNA helicase activity"/>
    <property type="evidence" value="ECO:0007669"/>
    <property type="project" value="UniProtKB-EC"/>
</dbReference>
<keyword evidence="1" id="KW-0378">Hydrolase</keyword>
<accession>A0A9N9F0S4</accession>
<keyword evidence="1" id="KW-0233">DNA recombination</keyword>
<dbReference type="GO" id="GO:0016787">
    <property type="term" value="F:hydrolase activity"/>
    <property type="evidence" value="ECO:0007669"/>
    <property type="project" value="UniProtKB-KW"/>
</dbReference>
<organism evidence="6 7">
    <name type="scientific">Cetraspora pellucida</name>
    <dbReference type="NCBI Taxonomy" id="1433469"/>
    <lineage>
        <taxon>Eukaryota</taxon>
        <taxon>Fungi</taxon>
        <taxon>Fungi incertae sedis</taxon>
        <taxon>Mucoromycota</taxon>
        <taxon>Glomeromycotina</taxon>
        <taxon>Glomeromycetes</taxon>
        <taxon>Diversisporales</taxon>
        <taxon>Gigasporaceae</taxon>
        <taxon>Cetraspora</taxon>
    </lineage>
</organism>
<dbReference type="InterPro" id="IPR051055">
    <property type="entry name" value="PIF1_helicase"/>
</dbReference>
<sequence length="1267" mass="145513">MNNEFKNRDKLRKQKAKENETPDQRDMHLAREHDQKRKKRAIESAEKREQRLARDRERKQQKVAMQKYKEGNELEESNNSRITTPQGPEQVENEAVVYINPHEVANISEIEQNLLNRFCSKMDEINFTLCPVCNESFPGIVLVIGSCRRCSAEKTMPKKFSAENNMDPKEVPEELQGLTEVEEMLISQVFTDIQEFTTHLPRNPLSLNMLIVQCKSENHSGSFRDFYVRHSKVTCTLYWLKGNNRYYFNIIIDNEILQSLPEDDYIDSQLPQIQSDHNLNGTNDDDIITRTFVPFLPSTDSKNTAINGTLNRLQSGYIARAFPTLYPTGHADLRAERIKDVKPAEALQEGSIYVRQKLNDEQLTVADIQDMISEGSRGLVFFTFSAADLHWPELHKLIRSSGYYEERETSRQHCQNIINNPHIISWFFNKQFEIFFENVLKRQWELEDWWYRFEWQHRGSVHVHEIGKRQNAPEINWTQMKENENLISEVVQYLNNLVTTINPGLNAPVPTCHPCRKNHNEINDDIQDYIDLVNKVQRHTQCSSSYCLRTNQAGQMFCRNGYPKENSEYTFLRDDHHGKPELITARNDPIHAALQYIAKYASKAEPRSTAFSEILNQILRDSRSDDPILAPVQKLLLHSVAECDISAQETCHLLLGIPLYHSSRSFVTLNLNKEAPRWLHGTGSREGNESIIVSNARWTAKSPVKIYQERPVEFENFSLFHFNLIHKFTNNHWKRCERQNVIRIWPRPPPLRNGPQWEEFCYIKVLLHVCYRDLHQLTENDSITWTALYKPEMGPDATINDSSAIGSHSIDKNYDWVSESRHKYSNIDIMDASNFVRQASGSSRTANRDDLDSEIIDYETLNENQKSVINRAELHYCNILTGNQIEPLRIVVMGTADTGKSYFIKAIRNRLNMMAGAAVKSPVIVIASTGVAAFNINGLTIHSALFVPVCTKNVDIDGERLRQLQEKLQNVNYFIIDEKSMVGHRMIALIDIWLRQAFPECKNESFGGCSIIMFGDFGQLSPVLDLPMYATSISQDLLSNDSLMAYTQFKEVYKLDVIECQSGNSEEQQKFRDILLRLRDGESTLADWETLTTRFEEKITEIERNQFSEATFILPKWSEVDIVNLDQLTSLKHPVAKILAVHSGRRDAKRADSDEAMGLEAQLLLTKGARIMLTANLWTETELVNRAIGTVQGILYNEEGLPSLPIAVLISFDNYRRPTITTLEGTEVVPIAPIRLHKSQGLTLTKAIIDLGSKEFSAGLSFVAVSR</sequence>
<evidence type="ECO:0000313" key="7">
    <source>
        <dbReference type="Proteomes" id="UP000789759"/>
    </source>
</evidence>
<evidence type="ECO:0000313" key="6">
    <source>
        <dbReference type="EMBL" id="CAG8502458.1"/>
    </source>
</evidence>
<dbReference type="EMBL" id="CAJVQA010001102">
    <property type="protein sequence ID" value="CAG8502458.1"/>
    <property type="molecule type" value="Genomic_DNA"/>
</dbReference>
<dbReference type="SUPFAM" id="SSF52540">
    <property type="entry name" value="P-loop containing nucleoside triphosphate hydrolases"/>
    <property type="match status" value="2"/>
</dbReference>
<protein>
    <recommendedName>
        <fullName evidence="1">ATP-dependent DNA helicase</fullName>
        <ecNumber evidence="1">5.6.2.3</ecNumber>
    </recommendedName>
</protein>
<feature type="region of interest" description="Disordered" evidence="2">
    <location>
        <begin position="1"/>
        <end position="86"/>
    </location>
</feature>
<feature type="domain" description="Helitron helicase-like" evidence="4">
    <location>
        <begin position="367"/>
        <end position="464"/>
    </location>
</feature>
<name>A0A9N9F0S4_9GLOM</name>
<keyword evidence="1" id="KW-0227">DNA damage</keyword>
<dbReference type="Pfam" id="PF14214">
    <property type="entry name" value="Helitron_like_N"/>
    <property type="match status" value="1"/>
</dbReference>
<feature type="domain" description="DUF6570" evidence="5">
    <location>
        <begin position="193"/>
        <end position="258"/>
    </location>
</feature>
<dbReference type="InterPro" id="IPR027417">
    <property type="entry name" value="P-loop_NTPase"/>
</dbReference>
<gene>
    <name evidence="6" type="ORF">CPELLU_LOCUS2516</name>
</gene>
<dbReference type="PANTHER" id="PTHR47642">
    <property type="entry name" value="ATP-DEPENDENT DNA HELICASE"/>
    <property type="match status" value="1"/>
</dbReference>
<keyword evidence="1" id="KW-0067">ATP-binding</keyword>
<keyword evidence="1" id="KW-0234">DNA repair</keyword>
<dbReference type="Gene3D" id="3.40.50.300">
    <property type="entry name" value="P-loop containing nucleotide triphosphate hydrolases"/>
    <property type="match status" value="1"/>
</dbReference>
<evidence type="ECO:0000259" key="3">
    <source>
        <dbReference type="Pfam" id="PF05970"/>
    </source>
</evidence>
<feature type="compositionally biased region" description="Polar residues" evidence="2">
    <location>
        <begin position="77"/>
        <end position="86"/>
    </location>
</feature>
<feature type="compositionally biased region" description="Basic and acidic residues" evidence="2">
    <location>
        <begin position="16"/>
        <end position="60"/>
    </location>
</feature>
<dbReference type="InterPro" id="IPR010285">
    <property type="entry name" value="DNA_helicase_pif1-like_DEAD"/>
</dbReference>
<dbReference type="EC" id="5.6.2.3" evidence="1"/>
<dbReference type="InterPro" id="IPR046700">
    <property type="entry name" value="DUF6570"/>
</dbReference>
<dbReference type="GO" id="GO:0005524">
    <property type="term" value="F:ATP binding"/>
    <property type="evidence" value="ECO:0007669"/>
    <property type="project" value="UniProtKB-KW"/>
</dbReference>
<evidence type="ECO:0000256" key="2">
    <source>
        <dbReference type="SAM" id="MobiDB-lite"/>
    </source>
</evidence>
<evidence type="ECO:0000259" key="5">
    <source>
        <dbReference type="Pfam" id="PF20209"/>
    </source>
</evidence>
<feature type="non-terminal residue" evidence="6">
    <location>
        <position position="1"/>
    </location>
</feature>
<keyword evidence="7" id="KW-1185">Reference proteome</keyword>
<comment type="caution">
    <text evidence="6">The sequence shown here is derived from an EMBL/GenBank/DDBJ whole genome shotgun (WGS) entry which is preliminary data.</text>
</comment>
<comment type="similarity">
    <text evidence="1">Belongs to the helicase family.</text>
</comment>
<dbReference type="GO" id="GO:0006310">
    <property type="term" value="P:DNA recombination"/>
    <property type="evidence" value="ECO:0007669"/>
    <property type="project" value="UniProtKB-KW"/>
</dbReference>
<dbReference type="Pfam" id="PF05970">
    <property type="entry name" value="PIF1"/>
    <property type="match status" value="1"/>
</dbReference>
<dbReference type="Pfam" id="PF20209">
    <property type="entry name" value="DUF6570"/>
    <property type="match status" value="2"/>
</dbReference>
<evidence type="ECO:0000259" key="4">
    <source>
        <dbReference type="Pfam" id="PF14214"/>
    </source>
</evidence>
<dbReference type="OrthoDB" id="5578775at2759"/>
<dbReference type="AlphaFoldDB" id="A0A9N9F0S4"/>
<dbReference type="Proteomes" id="UP000789759">
    <property type="component" value="Unassembled WGS sequence"/>
</dbReference>
<keyword evidence="1" id="KW-0547">Nucleotide-binding</keyword>
<reference evidence="6" key="1">
    <citation type="submission" date="2021-06" db="EMBL/GenBank/DDBJ databases">
        <authorList>
            <person name="Kallberg Y."/>
            <person name="Tangrot J."/>
            <person name="Rosling A."/>
        </authorList>
    </citation>
    <scope>NUCLEOTIDE SEQUENCE</scope>
    <source>
        <strain evidence="6">FL966</strain>
    </source>
</reference>
<feature type="domain" description="DNA helicase Pif1-like DEAD-box helicase" evidence="3">
    <location>
        <begin position="861"/>
        <end position="1084"/>
    </location>
</feature>